<reference evidence="1 2" key="1">
    <citation type="submission" date="2015-10" db="EMBL/GenBank/DDBJ databases">
        <title>Genome analyses suggest a sexual origin of heterokaryosis in a supposedly ancient asexual fungus.</title>
        <authorList>
            <person name="Ropars J."/>
            <person name="Sedzielewska K."/>
            <person name="Noel J."/>
            <person name="Charron P."/>
            <person name="Farinelli L."/>
            <person name="Marton T."/>
            <person name="Kruger M."/>
            <person name="Pelin A."/>
            <person name="Brachmann A."/>
            <person name="Corradi N."/>
        </authorList>
    </citation>
    <scope>NUCLEOTIDE SEQUENCE [LARGE SCALE GENOMIC DNA]</scope>
    <source>
        <strain evidence="1 2">A4</strain>
    </source>
</reference>
<evidence type="ECO:0000313" key="2">
    <source>
        <dbReference type="Proteomes" id="UP000234323"/>
    </source>
</evidence>
<dbReference type="VEuPathDB" id="FungiDB:RhiirFUN_024136"/>
<comment type="caution">
    <text evidence="1">The sequence shown here is derived from an EMBL/GenBank/DDBJ whole genome shotgun (WGS) entry which is preliminary data.</text>
</comment>
<name>A0A2I1G160_9GLOM</name>
<accession>A0A2I1G160</accession>
<sequence>MSDTLDTLASASISTTGNAMLAEEIKKYKTEEIVNFLSKQEDLENNLQAKVNVRDFLKMSMERFLSYGIPGGLLRDSQTLPSSNRNGPYLGTHFEVVGEENTGHVDYEIKAFKRFILSRKGNHMRWDLNLIQCESVLQVNKTDNDFKDEFDYIYGRHTAWRVCLEKGFREKKYW</sequence>
<dbReference type="EMBL" id="LLXI01000096">
    <property type="protein sequence ID" value="PKY40321.1"/>
    <property type="molecule type" value="Genomic_DNA"/>
</dbReference>
<gene>
    <name evidence="1" type="ORF">RhiirA4_453677</name>
</gene>
<keyword evidence="2" id="KW-1185">Reference proteome</keyword>
<dbReference type="AlphaFoldDB" id="A0A2I1G160"/>
<evidence type="ECO:0000313" key="1">
    <source>
        <dbReference type="EMBL" id="PKY40321.1"/>
    </source>
</evidence>
<organism evidence="1 2">
    <name type="scientific">Rhizophagus irregularis</name>
    <dbReference type="NCBI Taxonomy" id="588596"/>
    <lineage>
        <taxon>Eukaryota</taxon>
        <taxon>Fungi</taxon>
        <taxon>Fungi incertae sedis</taxon>
        <taxon>Mucoromycota</taxon>
        <taxon>Glomeromycotina</taxon>
        <taxon>Glomeromycetes</taxon>
        <taxon>Glomerales</taxon>
        <taxon>Glomeraceae</taxon>
        <taxon>Rhizophagus</taxon>
    </lineage>
</organism>
<dbReference type="Proteomes" id="UP000234323">
    <property type="component" value="Unassembled WGS sequence"/>
</dbReference>
<protein>
    <submittedName>
        <fullName evidence="1">Uncharacterized protein</fullName>
    </submittedName>
</protein>
<proteinExistence type="predicted"/>